<dbReference type="Gene3D" id="3.30.420.10">
    <property type="entry name" value="Ribonuclease H-like superfamily/Ribonuclease H"/>
    <property type="match status" value="1"/>
</dbReference>
<dbReference type="InterPro" id="IPR002156">
    <property type="entry name" value="RNaseH_domain"/>
</dbReference>
<dbReference type="PANTHER" id="PTHR47074">
    <property type="entry name" value="BNAC02G40300D PROTEIN"/>
    <property type="match status" value="1"/>
</dbReference>
<dbReference type="OrthoDB" id="1738942at2759"/>
<dbReference type="InterPro" id="IPR044730">
    <property type="entry name" value="RNase_H-like_dom_plant"/>
</dbReference>
<name>A0A5B6VQL2_9ROSI</name>
<gene>
    <name evidence="3" type="ORF">EPI10_016977</name>
</gene>
<keyword evidence="3" id="KW-0808">Transferase</keyword>
<accession>A0A5B6VQL2</accession>
<dbReference type="PANTHER" id="PTHR47074:SF61">
    <property type="entry name" value="RNASE H TYPE-1 DOMAIN-CONTAINING PROTEIN"/>
    <property type="match status" value="1"/>
</dbReference>
<dbReference type="GO" id="GO:0004523">
    <property type="term" value="F:RNA-DNA hybrid ribonuclease activity"/>
    <property type="evidence" value="ECO:0007669"/>
    <property type="project" value="InterPro"/>
</dbReference>
<keyword evidence="3" id="KW-0695">RNA-directed DNA polymerase</keyword>
<sequence>MGGKEATPLYAMQCFLFPKSLCAQLQNVMNRFWWANNKTKALLAKQAWPKVGSYPSFTWRSICSVRALIEEGMVWRIGNGECVNIWNDPWLPGREKNRISGHEIRLQWTSVSNLMNPDSNTWNADLASSLVRTNLNNYSNEEFTDFYKDLWGLNTPSKIKIHVWRLFNNWIPHYCNLAKMKLSAESLCPLCKEEMENLNHLLWSCRVLRQVWAYFQIRTYQFENFVDSKVCFTRFFTAAEIQQKSIIAISLWSLWFRRNKLIHEGMKFKIEEVLGFIRGYAQDIILTHSNIQNHVNHSLQDIWQAPEIGFIKLNFDASFHSKDKIATTVVIARDSAGIILGAETYLFEDVADPFVAEARACERALIFAKTMGFSCLAVEGDALSVIKSIKRMGIDRSVIRSVTRHIFLMGLTFEKATYHFVPRNVNGVAHALALEGRRIGFSGIWSQSFPESVSLLAEKERRQLR</sequence>
<comment type="caution">
    <text evidence="3">The sequence shown here is derived from an EMBL/GenBank/DDBJ whole genome shotgun (WGS) entry which is preliminary data.</text>
</comment>
<reference evidence="4" key="1">
    <citation type="journal article" date="2019" name="Plant Biotechnol. J.">
        <title>Genome sequencing of the Australian wild diploid species Gossypium australe highlights disease resistance and delayed gland morphogenesis.</title>
        <authorList>
            <person name="Cai Y."/>
            <person name="Cai X."/>
            <person name="Wang Q."/>
            <person name="Wang P."/>
            <person name="Zhang Y."/>
            <person name="Cai C."/>
            <person name="Xu Y."/>
            <person name="Wang K."/>
            <person name="Zhou Z."/>
            <person name="Wang C."/>
            <person name="Geng S."/>
            <person name="Li B."/>
            <person name="Dong Q."/>
            <person name="Hou Y."/>
            <person name="Wang H."/>
            <person name="Ai P."/>
            <person name="Liu Z."/>
            <person name="Yi F."/>
            <person name="Sun M."/>
            <person name="An G."/>
            <person name="Cheng J."/>
            <person name="Zhang Y."/>
            <person name="Shi Q."/>
            <person name="Xie Y."/>
            <person name="Shi X."/>
            <person name="Chang Y."/>
            <person name="Huang F."/>
            <person name="Chen Y."/>
            <person name="Hong S."/>
            <person name="Mi L."/>
            <person name="Sun Q."/>
            <person name="Zhang L."/>
            <person name="Zhou B."/>
            <person name="Peng R."/>
            <person name="Zhang X."/>
            <person name="Liu F."/>
        </authorList>
    </citation>
    <scope>NUCLEOTIDE SEQUENCE [LARGE SCALE GENOMIC DNA]</scope>
    <source>
        <strain evidence="4">cv. PA1801</strain>
    </source>
</reference>
<evidence type="ECO:0000313" key="4">
    <source>
        <dbReference type="Proteomes" id="UP000325315"/>
    </source>
</evidence>
<dbReference type="EMBL" id="SMMG02000006">
    <property type="protein sequence ID" value="KAA3471347.1"/>
    <property type="molecule type" value="Genomic_DNA"/>
</dbReference>
<dbReference type="Pfam" id="PF13966">
    <property type="entry name" value="zf-RVT"/>
    <property type="match status" value="1"/>
</dbReference>
<dbReference type="InterPro" id="IPR012337">
    <property type="entry name" value="RNaseH-like_sf"/>
</dbReference>
<dbReference type="GO" id="GO:0003676">
    <property type="term" value="F:nucleic acid binding"/>
    <property type="evidence" value="ECO:0007669"/>
    <property type="project" value="InterPro"/>
</dbReference>
<dbReference type="SUPFAM" id="SSF53098">
    <property type="entry name" value="Ribonuclease H-like"/>
    <property type="match status" value="1"/>
</dbReference>
<evidence type="ECO:0000313" key="3">
    <source>
        <dbReference type="EMBL" id="KAA3471347.1"/>
    </source>
</evidence>
<dbReference type="GO" id="GO:0003964">
    <property type="term" value="F:RNA-directed DNA polymerase activity"/>
    <property type="evidence" value="ECO:0007669"/>
    <property type="project" value="UniProtKB-KW"/>
</dbReference>
<feature type="domain" description="RNase H type-1" evidence="1">
    <location>
        <begin position="314"/>
        <end position="433"/>
    </location>
</feature>
<organism evidence="3 4">
    <name type="scientific">Gossypium australe</name>
    <dbReference type="NCBI Taxonomy" id="47621"/>
    <lineage>
        <taxon>Eukaryota</taxon>
        <taxon>Viridiplantae</taxon>
        <taxon>Streptophyta</taxon>
        <taxon>Embryophyta</taxon>
        <taxon>Tracheophyta</taxon>
        <taxon>Spermatophyta</taxon>
        <taxon>Magnoliopsida</taxon>
        <taxon>eudicotyledons</taxon>
        <taxon>Gunneridae</taxon>
        <taxon>Pentapetalae</taxon>
        <taxon>rosids</taxon>
        <taxon>malvids</taxon>
        <taxon>Malvales</taxon>
        <taxon>Malvaceae</taxon>
        <taxon>Malvoideae</taxon>
        <taxon>Gossypium</taxon>
    </lineage>
</organism>
<proteinExistence type="predicted"/>
<evidence type="ECO:0000259" key="2">
    <source>
        <dbReference type="Pfam" id="PF13966"/>
    </source>
</evidence>
<dbReference type="AlphaFoldDB" id="A0A5B6VQL2"/>
<dbReference type="Proteomes" id="UP000325315">
    <property type="component" value="Unassembled WGS sequence"/>
</dbReference>
<evidence type="ECO:0000259" key="1">
    <source>
        <dbReference type="Pfam" id="PF13456"/>
    </source>
</evidence>
<feature type="domain" description="Reverse transcriptase zinc-binding" evidence="2">
    <location>
        <begin position="142"/>
        <end position="212"/>
    </location>
</feature>
<dbReference type="InterPro" id="IPR052929">
    <property type="entry name" value="RNase_H-like_EbsB-rel"/>
</dbReference>
<dbReference type="CDD" id="cd06222">
    <property type="entry name" value="RNase_H_like"/>
    <property type="match status" value="1"/>
</dbReference>
<protein>
    <submittedName>
        <fullName evidence="3">Reverse transcriptase</fullName>
    </submittedName>
</protein>
<keyword evidence="3" id="KW-0548">Nucleotidyltransferase</keyword>
<dbReference type="InterPro" id="IPR026960">
    <property type="entry name" value="RVT-Znf"/>
</dbReference>
<dbReference type="Pfam" id="PF13456">
    <property type="entry name" value="RVT_3"/>
    <property type="match status" value="1"/>
</dbReference>
<keyword evidence="4" id="KW-1185">Reference proteome</keyword>
<dbReference type="InterPro" id="IPR036397">
    <property type="entry name" value="RNaseH_sf"/>
</dbReference>